<keyword evidence="4 10" id="KW-0689">Ribosomal protein</keyword>
<dbReference type="PANTHER" id="PTHR13124">
    <property type="entry name" value="39S RIBOSOMAL PROTEIN L46, MITOCHONDRIAL PRECURSOR-RELATED"/>
    <property type="match status" value="1"/>
</dbReference>
<feature type="compositionally biased region" description="Low complexity" evidence="8">
    <location>
        <begin position="320"/>
        <end position="333"/>
    </location>
</feature>
<feature type="region of interest" description="Disordered" evidence="8">
    <location>
        <begin position="1"/>
        <end position="27"/>
    </location>
</feature>
<dbReference type="Pfam" id="PF11788">
    <property type="entry name" value="MRP-L46"/>
    <property type="match status" value="1"/>
</dbReference>
<dbReference type="AlphaFoldDB" id="A0AAN6S1E9"/>
<reference evidence="11" key="1">
    <citation type="journal article" date="2023" name="Mol. Phylogenet. Evol.">
        <title>Genome-scale phylogeny and comparative genomics of the fungal order Sordariales.</title>
        <authorList>
            <person name="Hensen N."/>
            <person name="Bonometti L."/>
            <person name="Westerberg I."/>
            <person name="Brannstrom I.O."/>
            <person name="Guillou S."/>
            <person name="Cros-Aarteil S."/>
            <person name="Calhoun S."/>
            <person name="Haridas S."/>
            <person name="Kuo A."/>
            <person name="Mondo S."/>
            <person name="Pangilinan J."/>
            <person name="Riley R."/>
            <person name="LaButti K."/>
            <person name="Andreopoulos B."/>
            <person name="Lipzen A."/>
            <person name="Chen C."/>
            <person name="Yan M."/>
            <person name="Daum C."/>
            <person name="Ng V."/>
            <person name="Clum A."/>
            <person name="Steindorff A."/>
            <person name="Ohm R.A."/>
            <person name="Martin F."/>
            <person name="Silar P."/>
            <person name="Natvig D.O."/>
            <person name="Lalanne C."/>
            <person name="Gautier V."/>
            <person name="Ament-Velasquez S.L."/>
            <person name="Kruys A."/>
            <person name="Hutchinson M.I."/>
            <person name="Powell A.J."/>
            <person name="Barry K."/>
            <person name="Miller A.N."/>
            <person name="Grigoriev I.V."/>
            <person name="Debuchy R."/>
            <person name="Gladieux P."/>
            <person name="Hiltunen Thoren M."/>
            <person name="Johannesson H."/>
        </authorList>
    </citation>
    <scope>NUCLEOTIDE SEQUENCE [LARGE SCALE GENOMIC DNA]</scope>
    <source>
        <strain evidence="11">CBS 340.73</strain>
    </source>
</reference>
<comment type="similarity">
    <text evidence="2">Belongs to the mitochondrion-specific ribosomal protein mL46 family.</text>
</comment>
<dbReference type="Proteomes" id="UP001303473">
    <property type="component" value="Unassembled WGS sequence"/>
</dbReference>
<dbReference type="InterPro" id="IPR033650">
    <property type="entry name" value="Ribosomal_mL46_NUDIX"/>
</dbReference>
<feature type="region of interest" description="Disordered" evidence="8">
    <location>
        <begin position="202"/>
        <end position="234"/>
    </location>
</feature>
<dbReference type="GO" id="GO:0005743">
    <property type="term" value="C:mitochondrial inner membrane"/>
    <property type="evidence" value="ECO:0007669"/>
    <property type="project" value="UniProtKB-ARBA"/>
</dbReference>
<dbReference type="PANTHER" id="PTHR13124:SF12">
    <property type="entry name" value="LARGE RIBOSOMAL SUBUNIT PROTEIN ML46"/>
    <property type="match status" value="1"/>
</dbReference>
<evidence type="ECO:0000256" key="1">
    <source>
        <dbReference type="ARBA" id="ARBA00004173"/>
    </source>
</evidence>
<dbReference type="GO" id="GO:0003735">
    <property type="term" value="F:structural constituent of ribosome"/>
    <property type="evidence" value="ECO:0007669"/>
    <property type="project" value="InterPro"/>
</dbReference>
<comment type="caution">
    <text evidence="10">The sequence shown here is derived from an EMBL/GenBank/DDBJ whole genome shotgun (WGS) entry which is preliminary data.</text>
</comment>
<dbReference type="InterPro" id="IPR015797">
    <property type="entry name" value="NUDIX_hydrolase-like_dom_sf"/>
</dbReference>
<sequence>MSASSRGGRALSSLLRSQHTRQTSSVPRRVCIQCANTTTTTTTTTLLQSSRRAYSATATAAAEPSSSSSPIPPPPVTTSSPSASQQSQDVRYRIKSGIILTRPPLLTRQLTPFESAFFLYQKRLNERLTAPFRKEFYFKQDTATDLDWKIKLKERHGVPAKDIGRYNPRGRMGWNDEVMVGSTTSDHELGVVQKLLHDAEARVSEDGEEIVDEADRVKPEPPQPRTTEADAKNDTRRLDRKLDQTLYLVVKRKGAAQKTADGKGGDEDVWTFPAGDVPTHEALHETAARVLAESAGVNMNTWIVGRVPVAHYIQSPPPTTTTTTTQDSSSSSSGRGEKVFFLKGRIMAGQADLAGNKHGYTDFKWLTKDELKDTLEEDYYRSVRNMFELR</sequence>
<keyword evidence="5" id="KW-0496">Mitochondrion</keyword>
<feature type="region of interest" description="Disordered" evidence="8">
    <location>
        <begin position="55"/>
        <end position="88"/>
    </location>
</feature>
<dbReference type="EMBL" id="MU853849">
    <property type="protein sequence ID" value="KAK3937637.1"/>
    <property type="molecule type" value="Genomic_DNA"/>
</dbReference>
<dbReference type="InterPro" id="IPR040008">
    <property type="entry name" value="Ribosomal_mL46"/>
</dbReference>
<evidence type="ECO:0000313" key="11">
    <source>
        <dbReference type="Proteomes" id="UP001303473"/>
    </source>
</evidence>
<evidence type="ECO:0000256" key="3">
    <source>
        <dbReference type="ARBA" id="ARBA00022946"/>
    </source>
</evidence>
<keyword evidence="6" id="KW-0687">Ribonucleoprotein</keyword>
<feature type="region of interest" description="Disordered" evidence="8">
    <location>
        <begin position="314"/>
        <end position="335"/>
    </location>
</feature>
<evidence type="ECO:0000256" key="5">
    <source>
        <dbReference type="ARBA" id="ARBA00023128"/>
    </source>
</evidence>
<dbReference type="InterPro" id="IPR021757">
    <property type="entry name" value="Ribosomal_mL46_N"/>
</dbReference>
<proteinExistence type="inferred from homology"/>
<evidence type="ECO:0000256" key="6">
    <source>
        <dbReference type="ARBA" id="ARBA00023274"/>
    </source>
</evidence>
<evidence type="ECO:0000256" key="7">
    <source>
        <dbReference type="ARBA" id="ARBA00035190"/>
    </source>
</evidence>
<organism evidence="10 11">
    <name type="scientific">Diplogelasinospora grovesii</name>
    <dbReference type="NCBI Taxonomy" id="303347"/>
    <lineage>
        <taxon>Eukaryota</taxon>
        <taxon>Fungi</taxon>
        <taxon>Dikarya</taxon>
        <taxon>Ascomycota</taxon>
        <taxon>Pezizomycotina</taxon>
        <taxon>Sordariomycetes</taxon>
        <taxon>Sordariomycetidae</taxon>
        <taxon>Sordariales</taxon>
        <taxon>Diplogelasinosporaceae</taxon>
        <taxon>Diplogelasinospora</taxon>
    </lineage>
</organism>
<evidence type="ECO:0000256" key="2">
    <source>
        <dbReference type="ARBA" id="ARBA00009070"/>
    </source>
</evidence>
<evidence type="ECO:0000259" key="9">
    <source>
        <dbReference type="Pfam" id="PF11788"/>
    </source>
</evidence>
<keyword evidence="3" id="KW-0809">Transit peptide</keyword>
<accession>A0AAN6S1E9</accession>
<dbReference type="GO" id="GO:0005762">
    <property type="term" value="C:mitochondrial large ribosomal subunit"/>
    <property type="evidence" value="ECO:0007669"/>
    <property type="project" value="TreeGrafter"/>
</dbReference>
<gene>
    <name evidence="10" type="ORF">QBC46DRAFT_180209</name>
</gene>
<feature type="compositionally biased region" description="Low complexity" evidence="8">
    <location>
        <begin position="77"/>
        <end position="88"/>
    </location>
</feature>
<dbReference type="CDD" id="cd04661">
    <property type="entry name" value="NUDIX_MRP_L46"/>
    <property type="match status" value="1"/>
</dbReference>
<evidence type="ECO:0000256" key="8">
    <source>
        <dbReference type="SAM" id="MobiDB-lite"/>
    </source>
</evidence>
<dbReference type="Gene3D" id="3.90.79.10">
    <property type="entry name" value="Nucleoside Triphosphate Pyrophosphohydrolase"/>
    <property type="match status" value="1"/>
</dbReference>
<dbReference type="SUPFAM" id="SSF55811">
    <property type="entry name" value="Nudix"/>
    <property type="match status" value="1"/>
</dbReference>
<comment type="subcellular location">
    <subcellularLocation>
        <location evidence="1">Mitochondrion</location>
    </subcellularLocation>
</comment>
<dbReference type="FunFam" id="3.90.79.10:FF:000018">
    <property type="entry name" value="39S ribosomal protein L46, mitochondrial"/>
    <property type="match status" value="1"/>
</dbReference>
<feature type="compositionally biased region" description="Low complexity" evidence="8">
    <location>
        <begin position="55"/>
        <end position="69"/>
    </location>
</feature>
<feature type="compositionally biased region" description="Low complexity" evidence="8">
    <location>
        <begin position="1"/>
        <end position="17"/>
    </location>
</feature>
<name>A0AAN6S1E9_9PEZI</name>
<keyword evidence="11" id="KW-1185">Reference proteome</keyword>
<evidence type="ECO:0000256" key="4">
    <source>
        <dbReference type="ARBA" id="ARBA00022980"/>
    </source>
</evidence>
<protein>
    <recommendedName>
        <fullName evidence="7">Large ribosomal subunit protein mL46</fullName>
    </recommendedName>
</protein>
<evidence type="ECO:0000313" key="10">
    <source>
        <dbReference type="EMBL" id="KAK3937637.1"/>
    </source>
</evidence>
<feature type="domain" description="Large ribosomal subunit protein mL46 N-terminal" evidence="9">
    <location>
        <begin position="92"/>
        <end position="230"/>
    </location>
</feature>